<dbReference type="InterPro" id="IPR011545">
    <property type="entry name" value="DEAD/DEAH_box_helicase_dom"/>
</dbReference>
<dbReference type="AlphaFoldDB" id="A0A9P6IUA0"/>
<evidence type="ECO:0000256" key="6">
    <source>
        <dbReference type="PROSITE-ProRule" id="PRU00552"/>
    </source>
</evidence>
<dbReference type="Pfam" id="PF00270">
    <property type="entry name" value="DEAD"/>
    <property type="match status" value="1"/>
</dbReference>
<comment type="caution">
    <text evidence="10">The sequence shown here is derived from an EMBL/GenBank/DDBJ whole genome shotgun (WGS) entry which is preliminary data.</text>
</comment>
<feature type="non-terminal residue" evidence="10">
    <location>
        <position position="476"/>
    </location>
</feature>
<dbReference type="EC" id="3.6.4.13" evidence="1"/>
<proteinExistence type="predicted"/>
<feature type="short sequence motif" description="Q motif" evidence="6">
    <location>
        <begin position="43"/>
        <end position="71"/>
    </location>
</feature>
<name>A0A9P6IUA0_MORAP</name>
<dbReference type="Gene3D" id="3.40.50.300">
    <property type="entry name" value="P-loop containing nucleotide triphosphate hydrolases"/>
    <property type="match status" value="2"/>
</dbReference>
<dbReference type="PANTHER" id="PTHR47958">
    <property type="entry name" value="ATP-DEPENDENT RNA HELICASE DBP3"/>
    <property type="match status" value="1"/>
</dbReference>
<dbReference type="SMART" id="SM00487">
    <property type="entry name" value="DEXDc"/>
    <property type="match status" value="1"/>
</dbReference>
<evidence type="ECO:0000256" key="1">
    <source>
        <dbReference type="ARBA" id="ARBA00012552"/>
    </source>
</evidence>
<evidence type="ECO:0000259" key="8">
    <source>
        <dbReference type="PROSITE" id="PS51194"/>
    </source>
</evidence>
<dbReference type="GO" id="GO:0005524">
    <property type="term" value="F:ATP binding"/>
    <property type="evidence" value="ECO:0007669"/>
    <property type="project" value="UniProtKB-KW"/>
</dbReference>
<evidence type="ECO:0000259" key="7">
    <source>
        <dbReference type="PROSITE" id="PS51192"/>
    </source>
</evidence>
<dbReference type="GO" id="GO:0016787">
    <property type="term" value="F:hydrolase activity"/>
    <property type="evidence" value="ECO:0007669"/>
    <property type="project" value="UniProtKB-KW"/>
</dbReference>
<evidence type="ECO:0000259" key="9">
    <source>
        <dbReference type="PROSITE" id="PS51195"/>
    </source>
</evidence>
<feature type="domain" description="Helicase C-terminal" evidence="8">
    <location>
        <begin position="279"/>
        <end position="461"/>
    </location>
</feature>
<keyword evidence="5" id="KW-0067">ATP-binding</keyword>
<keyword evidence="11" id="KW-1185">Reference proteome</keyword>
<reference evidence="10" key="1">
    <citation type="journal article" date="2020" name="Fungal Divers.">
        <title>Resolving the Mortierellaceae phylogeny through synthesis of multi-gene phylogenetics and phylogenomics.</title>
        <authorList>
            <person name="Vandepol N."/>
            <person name="Liber J."/>
            <person name="Desiro A."/>
            <person name="Na H."/>
            <person name="Kennedy M."/>
            <person name="Barry K."/>
            <person name="Grigoriev I.V."/>
            <person name="Miller A.N."/>
            <person name="O'Donnell K."/>
            <person name="Stajich J.E."/>
            <person name="Bonito G."/>
        </authorList>
    </citation>
    <scope>NUCLEOTIDE SEQUENCE</scope>
    <source>
        <strain evidence="10">CK1249</strain>
    </source>
</reference>
<dbReference type="PROSITE" id="PS51195">
    <property type="entry name" value="Q_MOTIF"/>
    <property type="match status" value="1"/>
</dbReference>
<feature type="domain" description="Helicase ATP-binding" evidence="7">
    <location>
        <begin position="74"/>
        <end position="256"/>
    </location>
</feature>
<dbReference type="PROSITE" id="PS51192">
    <property type="entry name" value="HELICASE_ATP_BIND_1"/>
    <property type="match status" value="1"/>
</dbReference>
<sequence>MIANITGYQDSKRMAAMSSKDVKKLRDSLEMHVDGKHIPRPIMSFEDCSLPDKMLSNLKDNGYIHPRGVQMQAVSAGLYGRDMIISAETGAGKTAGFLIPILVHAYGLSQSPAGALHGPFALILVPTRELAMQIEQVAKSIVKGMPNMRTALLVGGQAMANQAHRLKQNIQVAVATPGRMVDIFKQHPEIEFSNVFCLVLDEVDVMFSLGFGPQVKRILEVLPTPPNGRQTIVSSATLSKQIQRLTVKYMESALSIRIGESSDNQVTSKVADVFSPSSNIKQTIMWVENESKKKQLFSLLKDPAYFRPPVLIFVESRVGADLLAMAISTKCPGIKAVSMHGEKPQEERSATLKLVENGEAPVVVATGLLARGLALQVATVINFDMAPTIQEYVHRVGRASPEAATKAAAGIRKGPKLGGMAWAITFINNDHRSILGDFATMLHGLGSGRVTPLPPQLQHLVVERTGKPALAVPPSK</sequence>
<dbReference type="SMART" id="SM00490">
    <property type="entry name" value="HELICc"/>
    <property type="match status" value="1"/>
</dbReference>
<evidence type="ECO:0000256" key="5">
    <source>
        <dbReference type="ARBA" id="ARBA00022840"/>
    </source>
</evidence>
<dbReference type="InterPro" id="IPR014001">
    <property type="entry name" value="Helicase_ATP-bd"/>
</dbReference>
<dbReference type="SUPFAM" id="SSF52540">
    <property type="entry name" value="P-loop containing nucleoside triphosphate hydrolases"/>
    <property type="match status" value="2"/>
</dbReference>
<dbReference type="GO" id="GO:0003724">
    <property type="term" value="F:RNA helicase activity"/>
    <property type="evidence" value="ECO:0007669"/>
    <property type="project" value="UniProtKB-EC"/>
</dbReference>
<dbReference type="Pfam" id="PF00271">
    <property type="entry name" value="Helicase_C"/>
    <property type="match status" value="1"/>
</dbReference>
<keyword evidence="3" id="KW-0378">Hydrolase</keyword>
<evidence type="ECO:0000313" key="11">
    <source>
        <dbReference type="Proteomes" id="UP000738359"/>
    </source>
</evidence>
<accession>A0A9P6IUA0</accession>
<dbReference type="InterPro" id="IPR014014">
    <property type="entry name" value="RNA_helicase_DEAD_Q_motif"/>
</dbReference>
<dbReference type="InterPro" id="IPR001650">
    <property type="entry name" value="Helicase_C-like"/>
</dbReference>
<organism evidence="10 11">
    <name type="scientific">Mortierella alpina</name>
    <name type="common">Oleaginous fungus</name>
    <name type="synonym">Mortierella renispora</name>
    <dbReference type="NCBI Taxonomy" id="64518"/>
    <lineage>
        <taxon>Eukaryota</taxon>
        <taxon>Fungi</taxon>
        <taxon>Fungi incertae sedis</taxon>
        <taxon>Mucoromycota</taxon>
        <taxon>Mortierellomycotina</taxon>
        <taxon>Mortierellomycetes</taxon>
        <taxon>Mortierellales</taxon>
        <taxon>Mortierellaceae</taxon>
        <taxon>Mortierella</taxon>
    </lineage>
</organism>
<evidence type="ECO:0000313" key="10">
    <source>
        <dbReference type="EMBL" id="KAF9948236.1"/>
    </source>
</evidence>
<dbReference type="Proteomes" id="UP000738359">
    <property type="component" value="Unassembled WGS sequence"/>
</dbReference>
<protein>
    <recommendedName>
        <fullName evidence="1">RNA helicase</fullName>
        <ecNumber evidence="1">3.6.4.13</ecNumber>
    </recommendedName>
</protein>
<dbReference type="EMBL" id="JAAAHY010001552">
    <property type="protein sequence ID" value="KAF9948236.1"/>
    <property type="molecule type" value="Genomic_DNA"/>
</dbReference>
<dbReference type="GO" id="GO:0003676">
    <property type="term" value="F:nucleic acid binding"/>
    <property type="evidence" value="ECO:0007669"/>
    <property type="project" value="InterPro"/>
</dbReference>
<dbReference type="InterPro" id="IPR044742">
    <property type="entry name" value="DEAD/DEAH_RhlB"/>
</dbReference>
<evidence type="ECO:0000256" key="3">
    <source>
        <dbReference type="ARBA" id="ARBA00022801"/>
    </source>
</evidence>
<dbReference type="PROSITE" id="PS51194">
    <property type="entry name" value="HELICASE_CTER"/>
    <property type="match status" value="1"/>
</dbReference>
<evidence type="ECO:0000256" key="4">
    <source>
        <dbReference type="ARBA" id="ARBA00022806"/>
    </source>
</evidence>
<dbReference type="CDD" id="cd00268">
    <property type="entry name" value="DEADc"/>
    <property type="match status" value="1"/>
</dbReference>
<evidence type="ECO:0000256" key="2">
    <source>
        <dbReference type="ARBA" id="ARBA00022741"/>
    </source>
</evidence>
<dbReference type="CDD" id="cd18787">
    <property type="entry name" value="SF2_C_DEAD"/>
    <property type="match status" value="1"/>
</dbReference>
<keyword evidence="2" id="KW-0547">Nucleotide-binding</keyword>
<dbReference type="OrthoDB" id="18170at2759"/>
<keyword evidence="4" id="KW-0347">Helicase</keyword>
<gene>
    <name evidence="10" type="primary">DDX59</name>
    <name evidence="10" type="ORF">BGZ70_002304</name>
</gene>
<feature type="domain" description="DEAD-box RNA helicase Q" evidence="9">
    <location>
        <begin position="43"/>
        <end position="71"/>
    </location>
</feature>
<dbReference type="InterPro" id="IPR027417">
    <property type="entry name" value="P-loop_NTPase"/>
</dbReference>